<evidence type="ECO:0000256" key="1">
    <source>
        <dbReference type="SAM" id="MobiDB-lite"/>
    </source>
</evidence>
<dbReference type="PROSITE" id="PS51257">
    <property type="entry name" value="PROKAR_LIPOPROTEIN"/>
    <property type="match status" value="1"/>
</dbReference>
<organism evidence="2">
    <name type="scientific">hydrothermal vent metagenome</name>
    <dbReference type="NCBI Taxonomy" id="652676"/>
    <lineage>
        <taxon>unclassified sequences</taxon>
        <taxon>metagenomes</taxon>
        <taxon>ecological metagenomes</taxon>
    </lineage>
</organism>
<evidence type="ECO:0000313" key="2">
    <source>
        <dbReference type="EMBL" id="VAW33022.1"/>
    </source>
</evidence>
<reference evidence="2" key="1">
    <citation type="submission" date="2018-06" db="EMBL/GenBank/DDBJ databases">
        <authorList>
            <person name="Zhirakovskaya E."/>
        </authorList>
    </citation>
    <scope>NUCLEOTIDE SEQUENCE</scope>
</reference>
<name>A0A3B0V2Q5_9ZZZZ</name>
<protein>
    <submittedName>
        <fullName evidence="2">Uncharacterized protein</fullName>
    </submittedName>
</protein>
<feature type="region of interest" description="Disordered" evidence="1">
    <location>
        <begin position="45"/>
        <end position="134"/>
    </location>
</feature>
<proteinExistence type="predicted"/>
<accession>A0A3B0V2Q5</accession>
<gene>
    <name evidence="2" type="ORF">MNBD_CHLOROFLEXI01-5253</name>
</gene>
<feature type="compositionally biased region" description="Polar residues" evidence="1">
    <location>
        <begin position="57"/>
        <end position="70"/>
    </location>
</feature>
<dbReference type="AlphaFoldDB" id="A0A3B0V2Q5"/>
<dbReference type="EMBL" id="UOEU01000414">
    <property type="protein sequence ID" value="VAW33022.1"/>
    <property type="molecule type" value="Genomic_DNA"/>
</dbReference>
<sequence length="275" mass="29208">MKKFRFVKCWTLVLAVLSLLFLGAACNGDEAAPTAVAEIVEAATDTPVPPTDMPEPTATQSPTAVPTATDTLVPPTDTPMPTATQTSTPEPTETATAVPTETATPTQAATNTAVPVVNTPVPAATATPEESDENEPITVYYISNPNDILGVFPELPFDSEGLKTNMNNINRSLQTMRGSIDGAHAGDQASCDTYVAAYNNILFSGVFYKDVPGDWEDIDAVYFISFIFSLDRTRPAYLSCVDSGKVDDFNYGLAVQTLDQTVAFLAPALNAANAR</sequence>
<feature type="compositionally biased region" description="Low complexity" evidence="1">
    <location>
        <begin position="81"/>
        <end position="128"/>
    </location>
</feature>